<dbReference type="Pfam" id="PF03466">
    <property type="entry name" value="LysR_substrate"/>
    <property type="match status" value="1"/>
</dbReference>
<keyword evidence="4" id="KW-0804">Transcription</keyword>
<feature type="domain" description="HTH lysR-type" evidence="5">
    <location>
        <begin position="1"/>
        <end position="58"/>
    </location>
</feature>
<dbReference type="Gene3D" id="1.10.10.10">
    <property type="entry name" value="Winged helix-like DNA-binding domain superfamily/Winged helix DNA-binding domain"/>
    <property type="match status" value="1"/>
</dbReference>
<comment type="similarity">
    <text evidence="1">Belongs to the LysR transcriptional regulatory family.</text>
</comment>
<dbReference type="InterPro" id="IPR036388">
    <property type="entry name" value="WH-like_DNA-bd_sf"/>
</dbReference>
<organism evidence="6 7">
    <name type="scientific">Roseovarius mucosus</name>
    <dbReference type="NCBI Taxonomy" id="215743"/>
    <lineage>
        <taxon>Bacteria</taxon>
        <taxon>Pseudomonadati</taxon>
        <taxon>Pseudomonadota</taxon>
        <taxon>Alphaproteobacteria</taxon>
        <taxon>Rhodobacterales</taxon>
        <taxon>Roseobacteraceae</taxon>
        <taxon>Roseovarius</taxon>
    </lineage>
</organism>
<evidence type="ECO:0000256" key="3">
    <source>
        <dbReference type="ARBA" id="ARBA00023125"/>
    </source>
</evidence>
<dbReference type="GO" id="GO:0003700">
    <property type="term" value="F:DNA-binding transcription factor activity"/>
    <property type="evidence" value="ECO:0007669"/>
    <property type="project" value="InterPro"/>
</dbReference>
<dbReference type="InterPro" id="IPR000847">
    <property type="entry name" value="LysR_HTH_N"/>
</dbReference>
<dbReference type="GO" id="GO:0000976">
    <property type="term" value="F:transcription cis-regulatory region binding"/>
    <property type="evidence" value="ECO:0007669"/>
    <property type="project" value="TreeGrafter"/>
</dbReference>
<evidence type="ECO:0000313" key="6">
    <source>
        <dbReference type="EMBL" id="ARE84618.1"/>
    </source>
</evidence>
<dbReference type="PROSITE" id="PS50931">
    <property type="entry name" value="HTH_LYSR"/>
    <property type="match status" value="1"/>
</dbReference>
<keyword evidence="7" id="KW-1185">Reference proteome</keyword>
<proteinExistence type="inferred from homology"/>
<evidence type="ECO:0000256" key="1">
    <source>
        <dbReference type="ARBA" id="ARBA00009437"/>
    </source>
</evidence>
<dbReference type="RefSeq" id="WP_008279858.1">
    <property type="nucleotide sequence ID" value="NZ_CP020474.1"/>
</dbReference>
<reference evidence="6 7" key="1">
    <citation type="submission" date="2017-03" db="EMBL/GenBank/DDBJ databases">
        <title>Genome Sequence of Roseovarius mucosus strain SMR3 Isolated from a culture of the Diatom Skeletonema marinoi.</title>
        <authorList>
            <person name="Topel M."/>
            <person name="Pinder M."/>
            <person name="Johansson O.N."/>
            <person name="Kourtchenko O."/>
            <person name="Godhe A."/>
            <person name="Clarke A.K."/>
        </authorList>
    </citation>
    <scope>NUCLEOTIDE SEQUENCE [LARGE SCALE GENOMIC DNA]</scope>
    <source>
        <strain evidence="6 7">SMR3</strain>
    </source>
</reference>
<dbReference type="Proteomes" id="UP000192273">
    <property type="component" value="Chromosome"/>
</dbReference>
<dbReference type="FunFam" id="1.10.10.10:FF:000001">
    <property type="entry name" value="LysR family transcriptional regulator"/>
    <property type="match status" value="1"/>
</dbReference>
<dbReference type="PANTHER" id="PTHR30126:SF21">
    <property type="entry name" value="TRANSCRIPTIONAL REGULATOR-RELATED"/>
    <property type="match status" value="1"/>
</dbReference>
<dbReference type="InterPro" id="IPR036390">
    <property type="entry name" value="WH_DNA-bd_sf"/>
</dbReference>
<dbReference type="Pfam" id="PF00126">
    <property type="entry name" value="HTH_1"/>
    <property type="match status" value="1"/>
</dbReference>
<gene>
    <name evidence="6" type="primary">yofA</name>
    <name evidence="6" type="ORF">ROSMUCSMR3_03155</name>
</gene>
<protein>
    <submittedName>
        <fullName evidence="6">HTH-type transcriptional regulator YofA</fullName>
    </submittedName>
</protein>
<dbReference type="InterPro" id="IPR005119">
    <property type="entry name" value="LysR_subst-bd"/>
</dbReference>
<dbReference type="KEGG" id="rmm:ROSMUCSMR3_03155"/>
<dbReference type="EMBL" id="CP020474">
    <property type="protein sequence ID" value="ARE84618.1"/>
    <property type="molecule type" value="Genomic_DNA"/>
</dbReference>
<dbReference type="OrthoDB" id="9815174at2"/>
<evidence type="ECO:0000256" key="4">
    <source>
        <dbReference type="ARBA" id="ARBA00023163"/>
    </source>
</evidence>
<dbReference type="SUPFAM" id="SSF46785">
    <property type="entry name" value="Winged helix' DNA-binding domain"/>
    <property type="match status" value="1"/>
</dbReference>
<dbReference type="PANTHER" id="PTHR30126">
    <property type="entry name" value="HTH-TYPE TRANSCRIPTIONAL REGULATOR"/>
    <property type="match status" value="1"/>
</dbReference>
<keyword evidence="3" id="KW-0238">DNA-binding</keyword>
<accession>A0A1V0RS69</accession>
<dbReference type="PRINTS" id="PR00039">
    <property type="entry name" value="HTHLYSR"/>
</dbReference>
<evidence type="ECO:0000313" key="7">
    <source>
        <dbReference type="Proteomes" id="UP000192273"/>
    </source>
</evidence>
<sequence length="295" mass="32642">MNITALQTFLAIVETGNLVRASQKLNVTQSTVTARLKSLEEELGQQLLNRQKSGTTLTPAGTKLLRYARIMTGLWRQARYETGLPAGLSSVCTFGCDRELWHGPGRAFFDGVVQGHPDMAVSVQQGGGRELEDWLAAGLVDVILTYGASARGNQTAHALPPEELVLYSDREVTSIRADPKYIFVDHGEEYRRAHGETYHDAGIARVSFDSSFWALQFLLERGGSAYLPRALAAPLVSEGRLFELREAPIYSRKKMLVVNDSAAANWDWFAPLVGALRARSADWLEHPDRRFVIPG</sequence>
<name>A0A1V0RS69_9RHOB</name>
<dbReference type="AlphaFoldDB" id="A0A1V0RS69"/>
<evidence type="ECO:0000259" key="5">
    <source>
        <dbReference type="PROSITE" id="PS50931"/>
    </source>
</evidence>
<dbReference type="SUPFAM" id="SSF53850">
    <property type="entry name" value="Periplasmic binding protein-like II"/>
    <property type="match status" value="1"/>
</dbReference>
<keyword evidence="2" id="KW-0805">Transcription regulation</keyword>
<evidence type="ECO:0000256" key="2">
    <source>
        <dbReference type="ARBA" id="ARBA00023015"/>
    </source>
</evidence>